<dbReference type="AlphaFoldDB" id="A0ABD6A6J3"/>
<evidence type="ECO:0000313" key="2">
    <source>
        <dbReference type="EMBL" id="MFC7316007.1"/>
    </source>
</evidence>
<dbReference type="GeneID" id="79314986"/>
<dbReference type="Proteomes" id="UP001596547">
    <property type="component" value="Unassembled WGS sequence"/>
</dbReference>
<sequence>MSLAAETRAAVRARPFLYDALRAGVVNYAAAARYLDVGDEEAVTAALRRYAEELDDYEPPSGAASVAMRSGLGAVATGDGGDEDGGGGVDHGERARTDAPPLLRVGESAYGPGGSLTGVLATGDVNATALAEALARLRAEGIAVEAAAVAGSALVVLVKRRDGPNAVRAVESVVGR</sequence>
<evidence type="ECO:0000313" key="3">
    <source>
        <dbReference type="Proteomes" id="UP001596547"/>
    </source>
</evidence>
<gene>
    <name evidence="2" type="ORF">ACFQPE_04255</name>
</gene>
<reference evidence="2 3" key="1">
    <citation type="journal article" date="2019" name="Int. J. Syst. Evol. Microbiol.">
        <title>The Global Catalogue of Microorganisms (GCM) 10K type strain sequencing project: providing services to taxonomists for standard genome sequencing and annotation.</title>
        <authorList>
            <consortium name="The Broad Institute Genomics Platform"/>
            <consortium name="The Broad Institute Genome Sequencing Center for Infectious Disease"/>
            <person name="Wu L."/>
            <person name="Ma J."/>
        </authorList>
    </citation>
    <scope>NUCLEOTIDE SEQUENCE [LARGE SCALE GENOMIC DNA]</scope>
    <source>
        <strain evidence="2 3">PSR21</strain>
    </source>
</reference>
<evidence type="ECO:0000256" key="1">
    <source>
        <dbReference type="SAM" id="MobiDB-lite"/>
    </source>
</evidence>
<dbReference type="RefSeq" id="WP_276305406.1">
    <property type="nucleotide sequence ID" value="NZ_CP119992.1"/>
</dbReference>
<name>A0ABD6A6J3_9EURY</name>
<keyword evidence="3" id="KW-1185">Reference proteome</keyword>
<comment type="caution">
    <text evidence="2">The sequence shown here is derived from an EMBL/GenBank/DDBJ whole genome shotgun (WGS) entry which is preliminary data.</text>
</comment>
<feature type="region of interest" description="Disordered" evidence="1">
    <location>
        <begin position="75"/>
        <end position="97"/>
    </location>
</feature>
<proteinExistence type="predicted"/>
<protein>
    <recommendedName>
        <fullName evidence="4">ACT domain-containing protein</fullName>
    </recommendedName>
</protein>
<dbReference type="InterPro" id="IPR055945">
    <property type="entry name" value="DUF7523"/>
</dbReference>
<dbReference type="Pfam" id="PF24367">
    <property type="entry name" value="DUF7523"/>
    <property type="match status" value="1"/>
</dbReference>
<accession>A0ABD6A6J3</accession>
<evidence type="ECO:0008006" key="4">
    <source>
        <dbReference type="Google" id="ProtNLM"/>
    </source>
</evidence>
<dbReference type="EMBL" id="JBHTBF010000001">
    <property type="protein sequence ID" value="MFC7316007.1"/>
    <property type="molecule type" value="Genomic_DNA"/>
</dbReference>
<organism evidence="2 3">
    <name type="scientific">Halomarina halobia</name>
    <dbReference type="NCBI Taxonomy" id="3033386"/>
    <lineage>
        <taxon>Archaea</taxon>
        <taxon>Methanobacteriati</taxon>
        <taxon>Methanobacteriota</taxon>
        <taxon>Stenosarchaea group</taxon>
        <taxon>Halobacteria</taxon>
        <taxon>Halobacteriales</taxon>
        <taxon>Natronomonadaceae</taxon>
        <taxon>Halomarina</taxon>
    </lineage>
</organism>